<sequence>MKTLGNINPQPLFNYFEDICQVPRPSKKEEKIRNFLLDFAEKHNLPAKTDEAGNVLISKPAAPGRENSPTVILQTHMDMVCEKNSDKTFDFDNDPIEPFIVDGWIKANGTTLGADCGIGIAAQMAVLTSTEIKHGPLECLITVDEETGLTGAFALQPGFMTGSVLLNLDSEDEGEIFIGCAGGIDTLVSFAFKKEAVPENFAAVRLSVSGLQGGHSGDDIHKNRGNAIKILNRFLWKATREFSAKLATL</sequence>
<evidence type="ECO:0000256" key="14">
    <source>
        <dbReference type="ARBA" id="ARBA00075285"/>
    </source>
</evidence>
<dbReference type="FunFam" id="3.40.630.10:FF:000015">
    <property type="entry name" value="Aminoacyl-histidine dipeptidase PepD"/>
    <property type="match status" value="1"/>
</dbReference>
<evidence type="ECO:0000256" key="17">
    <source>
        <dbReference type="ARBA" id="ARBA00078074"/>
    </source>
</evidence>
<keyword evidence="7" id="KW-0482">Metalloprotease</keyword>
<evidence type="ECO:0000256" key="1">
    <source>
        <dbReference type="ARBA" id="ARBA00001941"/>
    </source>
</evidence>
<evidence type="ECO:0000256" key="5">
    <source>
        <dbReference type="ARBA" id="ARBA00022801"/>
    </source>
</evidence>
<keyword evidence="3" id="KW-0645">Protease</keyword>
<gene>
    <name evidence="18" type="ORF">ENN90_12860</name>
</gene>
<evidence type="ECO:0000256" key="15">
    <source>
        <dbReference type="ARBA" id="ARBA00076004"/>
    </source>
</evidence>
<evidence type="ECO:0000256" key="3">
    <source>
        <dbReference type="ARBA" id="ARBA00022670"/>
    </source>
</evidence>
<evidence type="ECO:0000256" key="16">
    <source>
        <dbReference type="ARBA" id="ARBA00077688"/>
    </source>
</evidence>
<dbReference type="GO" id="GO:0070573">
    <property type="term" value="F:metallodipeptidase activity"/>
    <property type="evidence" value="ECO:0007669"/>
    <property type="project" value="TreeGrafter"/>
</dbReference>
<keyword evidence="4" id="KW-0479">Metal-binding</keyword>
<proteinExistence type="inferred from homology"/>
<dbReference type="PANTHER" id="PTHR43501:SF1">
    <property type="entry name" value="CYTOSOL NON-SPECIFIC DIPEPTIDASE"/>
    <property type="match status" value="1"/>
</dbReference>
<dbReference type="Pfam" id="PF01546">
    <property type="entry name" value="Peptidase_M20"/>
    <property type="match status" value="1"/>
</dbReference>
<keyword evidence="6" id="KW-0862">Zinc</keyword>
<evidence type="ECO:0000256" key="4">
    <source>
        <dbReference type="ARBA" id="ARBA00022723"/>
    </source>
</evidence>
<evidence type="ECO:0000256" key="2">
    <source>
        <dbReference type="ARBA" id="ARBA00001947"/>
    </source>
</evidence>
<dbReference type="PANTHER" id="PTHR43501">
    <property type="entry name" value="CYTOSOL NON-SPECIFIC DIPEPTIDASE"/>
    <property type="match status" value="1"/>
</dbReference>
<dbReference type="EMBL" id="DSDK01000716">
    <property type="protein sequence ID" value="HDR52487.1"/>
    <property type="molecule type" value="Genomic_DNA"/>
</dbReference>
<feature type="non-terminal residue" evidence="18">
    <location>
        <position position="249"/>
    </location>
</feature>
<evidence type="ECO:0000256" key="11">
    <source>
        <dbReference type="ARBA" id="ARBA00044252"/>
    </source>
</evidence>
<dbReference type="GO" id="GO:0006508">
    <property type="term" value="P:proteolysis"/>
    <property type="evidence" value="ECO:0007669"/>
    <property type="project" value="UniProtKB-KW"/>
</dbReference>
<dbReference type="PRINTS" id="PR00934">
    <property type="entry name" value="XHISDIPTASE"/>
</dbReference>
<dbReference type="EC" id="3.4.13.18" evidence="10"/>
<comment type="catalytic activity">
    <reaction evidence="9">
        <text>Hydrolysis of dipeptides, preferentially hydrophobic dipeptides including prolyl amino acids.</text>
        <dbReference type="EC" id="3.4.13.18"/>
    </reaction>
</comment>
<evidence type="ECO:0000313" key="18">
    <source>
        <dbReference type="EMBL" id="HDR52487.1"/>
    </source>
</evidence>
<evidence type="ECO:0000256" key="6">
    <source>
        <dbReference type="ARBA" id="ARBA00022833"/>
    </source>
</evidence>
<protein>
    <recommendedName>
        <fullName evidence="13">Cytosol non-specific dipeptidase</fullName>
        <ecNumber evidence="10">3.4.13.18</ecNumber>
    </recommendedName>
    <alternativeName>
        <fullName evidence="16">Aminoacyl-histidine dipeptidase</fullName>
    </alternativeName>
    <alternativeName>
        <fullName evidence="15">Beta-alanyl-histidine dipeptidase</fullName>
    </alternativeName>
    <alternativeName>
        <fullName evidence="14">Carnosinase</fullName>
    </alternativeName>
    <alternativeName>
        <fullName evidence="11">Peptidase D</fullName>
    </alternativeName>
    <alternativeName>
        <fullName evidence="17">Xaa-His dipeptidase</fullName>
    </alternativeName>
</protein>
<organism evidence="18">
    <name type="scientific">Mariniphaga anaerophila</name>
    <dbReference type="NCBI Taxonomy" id="1484053"/>
    <lineage>
        <taxon>Bacteria</taxon>
        <taxon>Pseudomonadati</taxon>
        <taxon>Bacteroidota</taxon>
        <taxon>Bacteroidia</taxon>
        <taxon>Marinilabiliales</taxon>
        <taxon>Prolixibacteraceae</taxon>
        <taxon>Mariniphaga</taxon>
    </lineage>
</organism>
<dbReference type="Gene3D" id="3.40.630.10">
    <property type="entry name" value="Zn peptidases"/>
    <property type="match status" value="1"/>
</dbReference>
<dbReference type="InterPro" id="IPR001160">
    <property type="entry name" value="Peptidase_M20C"/>
</dbReference>
<comment type="similarity">
    <text evidence="12">Belongs to the peptidase M20C family.</text>
</comment>
<evidence type="ECO:0000256" key="13">
    <source>
        <dbReference type="ARBA" id="ARBA00071271"/>
    </source>
</evidence>
<dbReference type="Proteomes" id="UP000886047">
    <property type="component" value="Unassembled WGS sequence"/>
</dbReference>
<comment type="cofactor">
    <cofactor evidence="1">
        <name>Co(2+)</name>
        <dbReference type="ChEBI" id="CHEBI:48828"/>
    </cofactor>
</comment>
<dbReference type="AlphaFoldDB" id="A0A831LT66"/>
<evidence type="ECO:0000256" key="8">
    <source>
        <dbReference type="ARBA" id="ARBA00023285"/>
    </source>
</evidence>
<comment type="caution">
    <text evidence="18">The sequence shown here is derived from an EMBL/GenBank/DDBJ whole genome shotgun (WGS) entry which is preliminary data.</text>
</comment>
<dbReference type="InterPro" id="IPR002933">
    <property type="entry name" value="Peptidase_M20"/>
</dbReference>
<evidence type="ECO:0000256" key="7">
    <source>
        <dbReference type="ARBA" id="ARBA00023049"/>
    </source>
</evidence>
<keyword evidence="8" id="KW-0170">Cobalt</keyword>
<reference evidence="18" key="1">
    <citation type="journal article" date="2020" name="mSystems">
        <title>Genome- and Community-Level Interaction Insights into Carbon Utilization and Element Cycling Functions of Hydrothermarchaeota in Hydrothermal Sediment.</title>
        <authorList>
            <person name="Zhou Z."/>
            <person name="Liu Y."/>
            <person name="Xu W."/>
            <person name="Pan J."/>
            <person name="Luo Z.H."/>
            <person name="Li M."/>
        </authorList>
    </citation>
    <scope>NUCLEOTIDE SEQUENCE [LARGE SCALE GENOMIC DNA]</scope>
    <source>
        <strain evidence="18">SpSt-1217</strain>
    </source>
</reference>
<name>A0A831LT66_9BACT</name>
<dbReference type="GO" id="GO:0046872">
    <property type="term" value="F:metal ion binding"/>
    <property type="evidence" value="ECO:0007669"/>
    <property type="project" value="UniProtKB-KW"/>
</dbReference>
<dbReference type="GO" id="GO:0005829">
    <property type="term" value="C:cytosol"/>
    <property type="evidence" value="ECO:0007669"/>
    <property type="project" value="TreeGrafter"/>
</dbReference>
<accession>A0A831LT66</accession>
<evidence type="ECO:0000256" key="9">
    <source>
        <dbReference type="ARBA" id="ARBA00036421"/>
    </source>
</evidence>
<comment type="cofactor">
    <cofactor evidence="2">
        <name>Zn(2+)</name>
        <dbReference type="ChEBI" id="CHEBI:29105"/>
    </cofactor>
</comment>
<dbReference type="SUPFAM" id="SSF53187">
    <property type="entry name" value="Zn-dependent exopeptidases"/>
    <property type="match status" value="1"/>
</dbReference>
<evidence type="ECO:0000256" key="12">
    <source>
        <dbReference type="ARBA" id="ARBA00061423"/>
    </source>
</evidence>
<evidence type="ECO:0000256" key="10">
    <source>
        <dbReference type="ARBA" id="ARBA00038976"/>
    </source>
</evidence>
<keyword evidence="5" id="KW-0378">Hydrolase</keyword>